<accession>A0A0F9P6F6</accession>
<name>A0A0F9P6F6_9ZZZZ</name>
<dbReference type="EMBL" id="LAZR01005858">
    <property type="protein sequence ID" value="KKM96615.1"/>
    <property type="molecule type" value="Genomic_DNA"/>
</dbReference>
<comment type="caution">
    <text evidence="1">The sequence shown here is derived from an EMBL/GenBank/DDBJ whole genome shotgun (WGS) entry which is preliminary data.</text>
</comment>
<sequence>MRKLMLTSLAVLLIPIALIVAVLASPRDSGSAQTPLQDEASWACSWSIEPFTDVLDVDGRPFFSVATFDTCTLTLLGTPASDVAVIDTFMGRFLFDLDVTLTPP</sequence>
<protein>
    <submittedName>
        <fullName evidence="1">Uncharacterized protein</fullName>
    </submittedName>
</protein>
<evidence type="ECO:0000313" key="1">
    <source>
        <dbReference type="EMBL" id="KKM96615.1"/>
    </source>
</evidence>
<dbReference type="AlphaFoldDB" id="A0A0F9P6F6"/>
<reference evidence="1" key="1">
    <citation type="journal article" date="2015" name="Nature">
        <title>Complex archaea that bridge the gap between prokaryotes and eukaryotes.</title>
        <authorList>
            <person name="Spang A."/>
            <person name="Saw J.H."/>
            <person name="Jorgensen S.L."/>
            <person name="Zaremba-Niedzwiedzka K."/>
            <person name="Martijn J."/>
            <person name="Lind A.E."/>
            <person name="van Eijk R."/>
            <person name="Schleper C."/>
            <person name="Guy L."/>
            <person name="Ettema T.J."/>
        </authorList>
    </citation>
    <scope>NUCLEOTIDE SEQUENCE</scope>
</reference>
<proteinExistence type="predicted"/>
<organism evidence="1">
    <name type="scientific">marine sediment metagenome</name>
    <dbReference type="NCBI Taxonomy" id="412755"/>
    <lineage>
        <taxon>unclassified sequences</taxon>
        <taxon>metagenomes</taxon>
        <taxon>ecological metagenomes</taxon>
    </lineage>
</organism>
<gene>
    <name evidence="1" type="ORF">LCGC14_1176310</name>
</gene>